<proteinExistence type="predicted"/>
<keyword evidence="2" id="KW-1185">Reference proteome</keyword>
<dbReference type="AlphaFoldDB" id="B8D1M9"/>
<organism evidence="1 2">
    <name type="scientific">Halothermothrix orenii (strain H 168 / OCM 544 / DSM 9562)</name>
    <dbReference type="NCBI Taxonomy" id="373903"/>
    <lineage>
        <taxon>Bacteria</taxon>
        <taxon>Bacillati</taxon>
        <taxon>Bacillota</taxon>
        <taxon>Clostridia</taxon>
        <taxon>Halanaerobiales</taxon>
        <taxon>Halothermotrichaceae</taxon>
        <taxon>Halothermothrix</taxon>
    </lineage>
</organism>
<gene>
    <name evidence="1" type="ordered locus">Hore_03450</name>
</gene>
<reference evidence="1 2" key="1">
    <citation type="journal article" date="2009" name="PLoS ONE">
        <title>Genome analysis of the anaerobic thermohalophilic bacterium Halothermothrix orenii.</title>
        <authorList>
            <person name="Mavromatis K."/>
            <person name="Ivanova N."/>
            <person name="Anderson I."/>
            <person name="Lykidis A."/>
            <person name="Hooper S.D."/>
            <person name="Sun H."/>
            <person name="Kunin V."/>
            <person name="Lapidus A."/>
            <person name="Hugenholtz P."/>
            <person name="Patel B."/>
            <person name="Kyrpides N.C."/>
        </authorList>
    </citation>
    <scope>NUCLEOTIDE SEQUENCE [LARGE SCALE GENOMIC DNA]</scope>
    <source>
        <strain evidence="2">H 168 / OCM 544 / DSM 9562</strain>
    </source>
</reference>
<dbReference type="KEGG" id="hor:Hore_03450"/>
<dbReference type="RefSeq" id="WP_012635294.1">
    <property type="nucleotide sequence ID" value="NC_011899.1"/>
</dbReference>
<dbReference type="EMBL" id="CP001098">
    <property type="protein sequence ID" value="ACL69106.1"/>
    <property type="molecule type" value="Genomic_DNA"/>
</dbReference>
<dbReference type="Proteomes" id="UP000000719">
    <property type="component" value="Chromosome"/>
</dbReference>
<protein>
    <submittedName>
        <fullName evidence="1">Uncharacterized protein</fullName>
    </submittedName>
</protein>
<name>B8D1M9_HALOH</name>
<evidence type="ECO:0000313" key="1">
    <source>
        <dbReference type="EMBL" id="ACL69106.1"/>
    </source>
</evidence>
<accession>B8D1M9</accession>
<sequence length="289" mass="33959">MTNTPVNINDLNIKKLGNSLEISVFPVKFKNYKVKKIKNKEYIIGKGMQLKDEDLINAFEGKNPMNNFKLLLSLINLVKKSLPDKNKNEWDPDKIKKAIPLKNIKEWINKYGLPYIGKIDFAKTNHTRKKINNMLTFGVNINDFRSKIAGLYSFYKLWFAIKTKDKKIINKFKANYSIPGKNIEETLTYYIDNSFDNNFKIKPAFDKDDKTFKLQIYTHNNQLNAALFQLYNLMTLDDISTDENGNSQFQHLKECNYCKNIFWAKDSKGKYCSPRCRKNAWYHKNKNTK</sequence>
<dbReference type="HOGENOM" id="CLU_962310_0_0_9"/>
<evidence type="ECO:0000313" key="2">
    <source>
        <dbReference type="Proteomes" id="UP000000719"/>
    </source>
</evidence>